<dbReference type="Proteomes" id="UP000505077">
    <property type="component" value="Unassembled WGS sequence"/>
</dbReference>
<proteinExistence type="predicted"/>
<evidence type="ECO:0008006" key="4">
    <source>
        <dbReference type="Google" id="ProtNLM"/>
    </source>
</evidence>
<sequence>MKKNGARRQITGRGWLFALAIELLACMVMGLVMVWYNIERMDTTFFINNAQNEMRARQDLQAKLEVERERLLSPYELRRKAGEFGMREPKADQIRRMESPGRW</sequence>
<evidence type="ECO:0000256" key="1">
    <source>
        <dbReference type="SAM" id="Phobius"/>
    </source>
</evidence>
<keyword evidence="1" id="KW-0812">Transmembrane</keyword>
<dbReference type="AlphaFoldDB" id="A0A6L2R4I4"/>
<feature type="transmembrane region" description="Helical" evidence="1">
    <location>
        <begin position="12"/>
        <end position="36"/>
    </location>
</feature>
<keyword evidence="1" id="KW-1133">Transmembrane helix</keyword>
<comment type="caution">
    <text evidence="2">The sequence shown here is derived from an EMBL/GenBank/DDBJ whole genome shotgun (WGS) entry which is preliminary data.</text>
</comment>
<name>A0A6L2R4I4_9BACT</name>
<organism evidence="2 3">
    <name type="scientific">Candidatus Desulfovibrio kirbyi</name>
    <dbReference type="NCBI Taxonomy" id="2696086"/>
    <lineage>
        <taxon>Bacteria</taxon>
        <taxon>Pseudomonadati</taxon>
        <taxon>Thermodesulfobacteriota</taxon>
        <taxon>Desulfovibrionia</taxon>
        <taxon>Desulfovibrionales</taxon>
        <taxon>Desulfovibrionaceae</taxon>
        <taxon>Desulfovibrio</taxon>
    </lineage>
</organism>
<evidence type="ECO:0000313" key="2">
    <source>
        <dbReference type="EMBL" id="GFH62476.1"/>
    </source>
</evidence>
<evidence type="ECO:0000313" key="3">
    <source>
        <dbReference type="Proteomes" id="UP000505077"/>
    </source>
</evidence>
<reference evidence="2 3" key="1">
    <citation type="journal article" date="2020" name="ISME J.">
        <title>Parallel Reductive Genome Evolution in Desulfovibrio Ectosymbionts Independently Acquired by Trichonympha Protists in the Termite Gut.</title>
        <authorList>
            <person name="Takeuchi M."/>
            <person name="Kuwahara H."/>
            <person name="Murakami T."/>
            <person name="Takahashi K."/>
            <person name="Kajitani R."/>
            <person name="Toyoda A."/>
            <person name="Itoh T."/>
            <person name="Ohkuma M."/>
            <person name="Hongoh Y."/>
        </authorList>
    </citation>
    <scope>NUCLEOTIDE SEQUENCE [LARGE SCALE GENOMIC DNA]</scope>
    <source>
        <strain evidence="2">ZnDsv-02</strain>
    </source>
</reference>
<dbReference type="EMBL" id="BLLL01000002">
    <property type="protein sequence ID" value="GFH62476.1"/>
    <property type="molecule type" value="Genomic_DNA"/>
</dbReference>
<gene>
    <name evidence="2" type="ORF">ZNDK_0247</name>
</gene>
<keyword evidence="1" id="KW-0472">Membrane</keyword>
<accession>A0A6L2R4I4</accession>
<protein>
    <recommendedName>
        <fullName evidence="4">Cell division protein FtsL</fullName>
    </recommendedName>
</protein>